<evidence type="ECO:0000313" key="1">
    <source>
        <dbReference type="EMBL" id="MBU3221084.1"/>
    </source>
</evidence>
<dbReference type="EMBL" id="JAHLDG010000033">
    <property type="protein sequence ID" value="MBU3221084.1"/>
    <property type="molecule type" value="Genomic_DNA"/>
</dbReference>
<dbReference type="InterPro" id="IPR054263">
    <property type="entry name" value="DUF6994"/>
</dbReference>
<accession>A0ABS6C6H0</accession>
<dbReference type="RefSeq" id="WP_216132897.1">
    <property type="nucleotide sequence ID" value="NZ_JAHLDG010000033.1"/>
</dbReference>
<evidence type="ECO:0000313" key="2">
    <source>
        <dbReference type="Proteomes" id="UP000740830"/>
    </source>
</evidence>
<proteinExistence type="predicted"/>
<organism evidence="1 2">
    <name type="scientific">Clostridium algidicarnis</name>
    <dbReference type="NCBI Taxonomy" id="37659"/>
    <lineage>
        <taxon>Bacteria</taxon>
        <taxon>Bacillati</taxon>
        <taxon>Bacillota</taxon>
        <taxon>Clostridia</taxon>
        <taxon>Eubacteriales</taxon>
        <taxon>Clostridiaceae</taxon>
        <taxon>Clostridium</taxon>
    </lineage>
</organism>
<comment type="caution">
    <text evidence="1">The sequence shown here is derived from an EMBL/GenBank/DDBJ whole genome shotgun (WGS) entry which is preliminary data.</text>
</comment>
<protein>
    <submittedName>
        <fullName evidence="1">Uncharacterized protein</fullName>
    </submittedName>
</protein>
<keyword evidence="2" id="KW-1185">Reference proteome</keyword>
<reference evidence="1 2" key="1">
    <citation type="submission" date="2021-06" db="EMBL/GenBank/DDBJ databases">
        <title>Clostridia strains as spoilage organisms.</title>
        <authorList>
            <person name="Wambui J."/>
            <person name="Stephan R."/>
            <person name="Stevens M.J.A."/>
        </authorList>
    </citation>
    <scope>NUCLEOTIDE SEQUENCE [LARGE SCALE GENOMIC DNA]</scope>
    <source>
        <strain evidence="1 2">CM013</strain>
    </source>
</reference>
<name>A0ABS6C6H0_9CLOT</name>
<dbReference type="Proteomes" id="UP000740830">
    <property type="component" value="Unassembled WGS sequence"/>
</dbReference>
<gene>
    <name evidence="1" type="ORF">KPL27_13530</name>
</gene>
<dbReference type="Pfam" id="PF22507">
    <property type="entry name" value="DUF6994"/>
    <property type="match status" value="1"/>
</dbReference>
<sequence>MIFNFEYCFLSDIGCGDFSKNSLRICSILPPKNVFQINEKEYKDPDMYSETLYKYHKEIWKKELPSGGKISDINNVSENNSGCKITAKVGKKNVYLGSDYIGFSKNWIPGGSDVKDIENALMKSRTFGGHILFAKGFFTGWFYCKKDKKIHYEKSNIYDWYKREYQKDDVNDMYKNLMIYTINTSKGGEKSFYDRFDWTLIMDLCQ</sequence>